<organism evidence="3 4">
    <name type="scientific">Gigaspora margarita</name>
    <dbReference type="NCBI Taxonomy" id="4874"/>
    <lineage>
        <taxon>Eukaryota</taxon>
        <taxon>Fungi</taxon>
        <taxon>Fungi incertae sedis</taxon>
        <taxon>Mucoromycota</taxon>
        <taxon>Glomeromycotina</taxon>
        <taxon>Glomeromycetes</taxon>
        <taxon>Diversisporales</taxon>
        <taxon>Gigasporaceae</taxon>
        <taxon>Gigaspora</taxon>
    </lineage>
</organism>
<feature type="coiled-coil region" evidence="1">
    <location>
        <begin position="39"/>
        <end position="66"/>
    </location>
</feature>
<dbReference type="EMBL" id="CAJVQB010003929">
    <property type="protein sequence ID" value="CAG8621847.1"/>
    <property type="molecule type" value="Genomic_DNA"/>
</dbReference>
<evidence type="ECO:0000259" key="2">
    <source>
        <dbReference type="PROSITE" id="PS50011"/>
    </source>
</evidence>
<dbReference type="PANTHER" id="PTHR44329">
    <property type="entry name" value="SERINE/THREONINE-PROTEIN KINASE TNNI3K-RELATED"/>
    <property type="match status" value="1"/>
</dbReference>
<evidence type="ECO:0000256" key="1">
    <source>
        <dbReference type="SAM" id="Coils"/>
    </source>
</evidence>
<feature type="domain" description="Protein kinase" evidence="2">
    <location>
        <begin position="12"/>
        <end position="265"/>
    </location>
</feature>
<dbReference type="PROSITE" id="PS50011">
    <property type="entry name" value="PROTEIN_KINASE_DOM"/>
    <property type="match status" value="1"/>
</dbReference>
<dbReference type="InterPro" id="IPR001245">
    <property type="entry name" value="Ser-Thr/Tyr_kinase_cat_dom"/>
</dbReference>
<accession>A0ABN7UKW7</accession>
<proteinExistence type="predicted"/>
<dbReference type="Pfam" id="PF00069">
    <property type="entry name" value="Pkinase"/>
    <property type="match status" value="2"/>
</dbReference>
<dbReference type="InterPro" id="IPR000719">
    <property type="entry name" value="Prot_kinase_dom"/>
</dbReference>
<keyword evidence="4" id="KW-1185">Reference proteome</keyword>
<dbReference type="InterPro" id="IPR008271">
    <property type="entry name" value="Ser/Thr_kinase_AS"/>
</dbReference>
<evidence type="ECO:0000313" key="4">
    <source>
        <dbReference type="Proteomes" id="UP000789901"/>
    </source>
</evidence>
<feature type="non-terminal residue" evidence="3">
    <location>
        <position position="280"/>
    </location>
</feature>
<keyword evidence="1" id="KW-0175">Coiled coil</keyword>
<dbReference type="Gene3D" id="1.10.510.10">
    <property type="entry name" value="Transferase(Phosphotransferase) domain 1"/>
    <property type="match status" value="1"/>
</dbReference>
<name>A0ABN7UKW7_GIGMA</name>
<dbReference type="InterPro" id="IPR011009">
    <property type="entry name" value="Kinase-like_dom_sf"/>
</dbReference>
<dbReference type="Pfam" id="PF07714">
    <property type="entry name" value="PK_Tyr_Ser-Thr"/>
    <property type="match status" value="1"/>
</dbReference>
<evidence type="ECO:0000313" key="3">
    <source>
        <dbReference type="EMBL" id="CAG8621847.1"/>
    </source>
</evidence>
<dbReference type="Gene3D" id="3.30.200.20">
    <property type="entry name" value="Phosphorylase Kinase, domain 1"/>
    <property type="match status" value="1"/>
</dbReference>
<dbReference type="PROSITE" id="PS00108">
    <property type="entry name" value="PROTEIN_KINASE_ST"/>
    <property type="match status" value="1"/>
</dbReference>
<sequence>MSDCFILYEEINWSDKKLGKGSAGEVVLGEYKGKKVAVKQFANNDINEIIEELKKHKNLRSEYIIEFCGVVKSPNNRMYLVTKFAKKGTLQCHKHGIVHSDLKADNILVDKHLTLKIADFGLSITKEALSLGEKAGGALLWRAPERFADYKPFKNQYASKPEFSKIFDENMAKLYKDRPQLLDVYSYGLIVWEITTNGMNLYSDIKNNESLLRVKMREDINDLEEILVQKDVPGIIKTIIKKCCEFDPLKRISFEQVIFDLQDKFKNIVYNDRGKSHLLE</sequence>
<dbReference type="Proteomes" id="UP000789901">
    <property type="component" value="Unassembled WGS sequence"/>
</dbReference>
<dbReference type="InterPro" id="IPR051681">
    <property type="entry name" value="Ser/Thr_Kinases-Pseudokinases"/>
</dbReference>
<reference evidence="3 4" key="1">
    <citation type="submission" date="2021-06" db="EMBL/GenBank/DDBJ databases">
        <authorList>
            <person name="Kallberg Y."/>
            <person name="Tangrot J."/>
            <person name="Rosling A."/>
        </authorList>
    </citation>
    <scope>NUCLEOTIDE SEQUENCE [LARGE SCALE GENOMIC DNA]</scope>
    <source>
        <strain evidence="3 4">120-4 pot B 10/14</strain>
    </source>
</reference>
<dbReference type="PIRSF" id="PIRSF000654">
    <property type="entry name" value="Integrin-linked_kinase"/>
    <property type="match status" value="1"/>
</dbReference>
<dbReference type="SMART" id="SM00220">
    <property type="entry name" value="S_TKc"/>
    <property type="match status" value="1"/>
</dbReference>
<protein>
    <submittedName>
        <fullName evidence="3">23862_t:CDS:1</fullName>
    </submittedName>
</protein>
<gene>
    <name evidence="3" type="ORF">GMARGA_LOCUS7881</name>
</gene>
<dbReference type="SUPFAM" id="SSF56112">
    <property type="entry name" value="Protein kinase-like (PK-like)"/>
    <property type="match status" value="1"/>
</dbReference>
<comment type="caution">
    <text evidence="3">The sequence shown here is derived from an EMBL/GenBank/DDBJ whole genome shotgun (WGS) entry which is preliminary data.</text>
</comment>